<organism evidence="3 4">
    <name type="scientific">Thalassobacterium maritimum</name>
    <dbReference type="NCBI Taxonomy" id="3041265"/>
    <lineage>
        <taxon>Bacteria</taxon>
        <taxon>Pseudomonadati</taxon>
        <taxon>Verrucomicrobiota</taxon>
        <taxon>Opitutia</taxon>
        <taxon>Puniceicoccales</taxon>
        <taxon>Coraliomargaritaceae</taxon>
        <taxon>Thalassobacterium</taxon>
    </lineage>
</organism>
<name>A0ABU1AQK9_9BACT</name>
<evidence type="ECO:0000256" key="2">
    <source>
        <dbReference type="SAM" id="MobiDB-lite"/>
    </source>
</evidence>
<feature type="coiled-coil region" evidence="1">
    <location>
        <begin position="65"/>
        <end position="100"/>
    </location>
</feature>
<feature type="compositionally biased region" description="Low complexity" evidence="2">
    <location>
        <begin position="276"/>
        <end position="289"/>
    </location>
</feature>
<gene>
    <name evidence="3" type="ORF">QEH52_02330</name>
</gene>
<reference evidence="3 4" key="1">
    <citation type="submission" date="2023-04" db="EMBL/GenBank/DDBJ databases">
        <title>A novel bacteria isolated from coastal sediment.</title>
        <authorList>
            <person name="Liu X.-J."/>
            <person name="Du Z.-J."/>
        </authorList>
    </citation>
    <scope>NUCLEOTIDE SEQUENCE [LARGE SCALE GENOMIC DNA]</scope>
    <source>
        <strain evidence="3 4">SDUM461003</strain>
    </source>
</reference>
<protein>
    <recommendedName>
        <fullName evidence="5">PA14 domain-containing protein</fullName>
    </recommendedName>
</protein>
<evidence type="ECO:0000313" key="4">
    <source>
        <dbReference type="Proteomes" id="UP001225316"/>
    </source>
</evidence>
<feature type="region of interest" description="Disordered" evidence="2">
    <location>
        <begin position="454"/>
        <end position="491"/>
    </location>
</feature>
<evidence type="ECO:0000256" key="1">
    <source>
        <dbReference type="SAM" id="Coils"/>
    </source>
</evidence>
<proteinExistence type="predicted"/>
<sequence length="678" mass="76000">MISSIQKSPLLAAALIALVLCAAVSLALYFNEDWRQTSFALIKEVVNEDGEVVRQVEVERPEPNLEQVREIANNQELKKREKLKENAKKLRQTITELQEVVETRQASLAAPDAWDDLAIRAGDLLGKAESLRFWTTKHHFLRAQPGVTQQLTELRNLTKKNLDQMRMLALQEEVDKTEAWEVLDTTHEMVDALPHTQALIRTAYQTASALPADQDRAKTVEYMTDRVERVKVIIAEAESYLKDFEKLLMTAEPVVEQSAELLPEANQAANTSLPNEAPAATTDTTETTETTIPSEAAFEAMNSAELYASIQEMTEHLDEAFGENKALELAEFKRISLEEAKQQVYAPTTDKGPDLVEQLDKNKPDTREEFKSFNEALDQAVRSSERITRQAENRLDSISGTQVNEDEPTHTAEQLKAALKQDVSLKAQMAIAGSNMGRSNGNMQDLRSLMDQSYLNSNKGGTVSGTGNDRLDHEYDSDSFQQTESNTESSKGFKFNWNTAIAQALPGRSFDMDSSRKGWIFIDTWYMIGPWALPTGREFEVPFPPETMVDLDATYEGRIHPSTKKPMRLKWNFVQSGSLRIRPPDDLSSSVFFAYTEVFCANTTDVVVAIASDDRAKLWINDLVVFEDVGLSPWRLDEGFRRVLLKPGYNKLLLRLENGPGASLFSVLMCPAGSLSSQ</sequence>
<evidence type="ECO:0000313" key="3">
    <source>
        <dbReference type="EMBL" id="MDQ8206328.1"/>
    </source>
</evidence>
<keyword evidence="1" id="KW-0175">Coiled coil</keyword>
<comment type="caution">
    <text evidence="3">The sequence shown here is derived from an EMBL/GenBank/DDBJ whole genome shotgun (WGS) entry which is preliminary data.</text>
</comment>
<feature type="compositionally biased region" description="Polar residues" evidence="2">
    <location>
        <begin position="454"/>
        <end position="467"/>
    </location>
</feature>
<keyword evidence="4" id="KW-1185">Reference proteome</keyword>
<evidence type="ECO:0008006" key="5">
    <source>
        <dbReference type="Google" id="ProtNLM"/>
    </source>
</evidence>
<feature type="region of interest" description="Disordered" evidence="2">
    <location>
        <begin position="269"/>
        <end position="289"/>
    </location>
</feature>
<feature type="compositionally biased region" description="Polar residues" evidence="2">
    <location>
        <begin position="478"/>
        <end position="491"/>
    </location>
</feature>
<dbReference type="RefSeq" id="WP_308948367.1">
    <property type="nucleotide sequence ID" value="NZ_JARXHW010000003.1"/>
</dbReference>
<dbReference type="Proteomes" id="UP001225316">
    <property type="component" value="Unassembled WGS sequence"/>
</dbReference>
<accession>A0ABU1AQK9</accession>
<dbReference type="EMBL" id="JARXHW010000003">
    <property type="protein sequence ID" value="MDQ8206328.1"/>
    <property type="molecule type" value="Genomic_DNA"/>
</dbReference>